<protein>
    <submittedName>
        <fullName evidence="6">MBL fold metallo-hydrolase</fullName>
    </submittedName>
</protein>
<dbReference type="InterPro" id="IPR001279">
    <property type="entry name" value="Metallo-B-lactamas"/>
</dbReference>
<keyword evidence="7" id="KW-1185">Reference proteome</keyword>
<comment type="caution">
    <text evidence="6">The sequence shown here is derived from an EMBL/GenBank/DDBJ whole genome shotgun (WGS) entry which is preliminary data.</text>
</comment>
<accession>A0A401Z4Q1</accession>
<evidence type="ECO:0000256" key="1">
    <source>
        <dbReference type="ARBA" id="ARBA00007749"/>
    </source>
</evidence>
<dbReference type="AlphaFoldDB" id="A0A401Z4Q1"/>
<dbReference type="Proteomes" id="UP000286931">
    <property type="component" value="Unassembled WGS sequence"/>
</dbReference>
<evidence type="ECO:0000313" key="6">
    <source>
        <dbReference type="EMBL" id="GCE01815.1"/>
    </source>
</evidence>
<reference evidence="6 7" key="1">
    <citation type="submission" date="2018-12" db="EMBL/GenBank/DDBJ databases">
        <title>Draft genome sequence of Embleya hyalina NBRC 13850T.</title>
        <authorList>
            <person name="Komaki H."/>
            <person name="Hosoyama A."/>
            <person name="Kimura A."/>
            <person name="Ichikawa N."/>
            <person name="Tamura T."/>
        </authorList>
    </citation>
    <scope>NUCLEOTIDE SEQUENCE [LARGE SCALE GENOMIC DNA]</scope>
    <source>
        <strain evidence="6 7">NBRC 13850</strain>
    </source>
</reference>
<sequence length="232" mass="25218">MVLGDVEIIRVVEWYEPFLPTSDMFPGAAADVWKDNEDWPAPDHREPDGDLAVLALQSWVLRSAGRTVLVDTGAGNGREQPGMGPFHHSHSDFLHLLARADVRPQDVDVVINTHVHVDHVGWNTVDADGQWVPAFPNAQYLIPGDRAVFVGDLLHSPVQILEPCCNSNACLAPEQAVTSRRRILGRAADERELLVPAHFGGAGALEVRRDGDRFALGPWATTSGKKSASACA</sequence>
<evidence type="ECO:0000256" key="2">
    <source>
        <dbReference type="ARBA" id="ARBA00022723"/>
    </source>
</evidence>
<feature type="domain" description="Metallo-beta-lactamase" evidence="5">
    <location>
        <begin position="58"/>
        <end position="124"/>
    </location>
</feature>
<dbReference type="PANTHER" id="PTHR42978">
    <property type="entry name" value="QUORUM-QUENCHING LACTONASE YTNP-RELATED-RELATED"/>
    <property type="match status" value="1"/>
</dbReference>
<evidence type="ECO:0000313" key="7">
    <source>
        <dbReference type="Proteomes" id="UP000286931"/>
    </source>
</evidence>
<dbReference type="RefSeq" id="WP_371863236.1">
    <property type="nucleotide sequence ID" value="NZ_BIFH01000053.1"/>
</dbReference>
<evidence type="ECO:0000259" key="5">
    <source>
        <dbReference type="Pfam" id="PF00753"/>
    </source>
</evidence>
<organism evidence="6 7">
    <name type="scientific">Embleya hyalina</name>
    <dbReference type="NCBI Taxonomy" id="516124"/>
    <lineage>
        <taxon>Bacteria</taxon>
        <taxon>Bacillati</taxon>
        <taxon>Actinomycetota</taxon>
        <taxon>Actinomycetes</taxon>
        <taxon>Kitasatosporales</taxon>
        <taxon>Streptomycetaceae</taxon>
        <taxon>Embleya</taxon>
    </lineage>
</organism>
<dbReference type="Pfam" id="PF00753">
    <property type="entry name" value="Lactamase_B"/>
    <property type="match status" value="1"/>
</dbReference>
<dbReference type="PANTHER" id="PTHR42978:SF6">
    <property type="entry name" value="QUORUM-QUENCHING LACTONASE YTNP-RELATED"/>
    <property type="match status" value="1"/>
</dbReference>
<proteinExistence type="inferred from homology"/>
<keyword evidence="3 6" id="KW-0378">Hydrolase</keyword>
<dbReference type="Gene3D" id="3.60.15.10">
    <property type="entry name" value="Ribonuclease Z/Hydroxyacylglutathione hydrolase-like"/>
    <property type="match status" value="1"/>
</dbReference>
<dbReference type="GO" id="GO:0016787">
    <property type="term" value="F:hydrolase activity"/>
    <property type="evidence" value="ECO:0007669"/>
    <property type="project" value="UniProtKB-KW"/>
</dbReference>
<dbReference type="InterPro" id="IPR051013">
    <property type="entry name" value="MBL_superfamily_lactonases"/>
</dbReference>
<comment type="similarity">
    <text evidence="1">Belongs to the metallo-beta-lactamase superfamily.</text>
</comment>
<dbReference type="GO" id="GO:0046872">
    <property type="term" value="F:metal ion binding"/>
    <property type="evidence" value="ECO:0007669"/>
    <property type="project" value="UniProtKB-KW"/>
</dbReference>
<evidence type="ECO:0000256" key="3">
    <source>
        <dbReference type="ARBA" id="ARBA00022801"/>
    </source>
</evidence>
<name>A0A401Z4Q1_9ACTN</name>
<keyword evidence="4" id="KW-0862">Zinc</keyword>
<dbReference type="EMBL" id="BIFH01000053">
    <property type="protein sequence ID" value="GCE01815.1"/>
    <property type="molecule type" value="Genomic_DNA"/>
</dbReference>
<dbReference type="SUPFAM" id="SSF56281">
    <property type="entry name" value="Metallo-hydrolase/oxidoreductase"/>
    <property type="match status" value="1"/>
</dbReference>
<gene>
    <name evidence="6" type="ORF">EHYA_09589</name>
</gene>
<dbReference type="InterPro" id="IPR036866">
    <property type="entry name" value="RibonucZ/Hydroxyglut_hydro"/>
</dbReference>
<keyword evidence="2" id="KW-0479">Metal-binding</keyword>
<evidence type="ECO:0000256" key="4">
    <source>
        <dbReference type="ARBA" id="ARBA00022833"/>
    </source>
</evidence>